<accession>A0A2X3BHZ4</accession>
<evidence type="ECO:0000313" key="4">
    <source>
        <dbReference type="Proteomes" id="UP000250166"/>
    </source>
</evidence>
<dbReference type="RefSeq" id="WP_181461836.1">
    <property type="nucleotide sequence ID" value="NZ_UAWL01000006.1"/>
</dbReference>
<keyword evidence="3" id="KW-0489">Methyltransferase</keyword>
<dbReference type="Pfam" id="PF05050">
    <property type="entry name" value="Methyltransf_21"/>
    <property type="match status" value="1"/>
</dbReference>
<evidence type="ECO:0000259" key="2">
    <source>
        <dbReference type="Pfam" id="PF05050"/>
    </source>
</evidence>
<keyword evidence="3" id="KW-0808">Transferase</keyword>
<dbReference type="PANTHER" id="PTHR34203:SF15">
    <property type="entry name" value="SLL1173 PROTEIN"/>
    <property type="match status" value="1"/>
</dbReference>
<dbReference type="SUPFAM" id="SSF53335">
    <property type="entry name" value="S-adenosyl-L-methionine-dependent methyltransferases"/>
    <property type="match status" value="1"/>
</dbReference>
<dbReference type="Proteomes" id="UP000250166">
    <property type="component" value="Unassembled WGS sequence"/>
</dbReference>
<dbReference type="InterPro" id="IPR052514">
    <property type="entry name" value="SAM-dependent_MTase"/>
</dbReference>
<proteinExistence type="predicted"/>
<organism evidence="3 4">
    <name type="scientific">Helicobacter fennelliae</name>
    <dbReference type="NCBI Taxonomy" id="215"/>
    <lineage>
        <taxon>Bacteria</taxon>
        <taxon>Pseudomonadati</taxon>
        <taxon>Campylobacterota</taxon>
        <taxon>Epsilonproteobacteria</taxon>
        <taxon>Campylobacterales</taxon>
        <taxon>Helicobacteraceae</taxon>
        <taxon>Helicobacter</taxon>
    </lineage>
</organism>
<dbReference type="AlphaFoldDB" id="A0A2X3BHZ4"/>
<dbReference type="GO" id="GO:0032259">
    <property type="term" value="P:methylation"/>
    <property type="evidence" value="ECO:0007669"/>
    <property type="project" value="UniProtKB-KW"/>
</dbReference>
<dbReference type="InterPro" id="IPR029063">
    <property type="entry name" value="SAM-dependent_MTases_sf"/>
</dbReference>
<name>A0A2X3BHZ4_9HELI</name>
<reference evidence="3 4" key="1">
    <citation type="submission" date="2018-06" db="EMBL/GenBank/DDBJ databases">
        <authorList>
            <consortium name="Pathogen Informatics"/>
            <person name="Doyle S."/>
        </authorList>
    </citation>
    <scope>NUCLEOTIDE SEQUENCE [LARGE SCALE GENOMIC DNA]</scope>
    <source>
        <strain evidence="3 4">NCTC13102</strain>
    </source>
</reference>
<protein>
    <submittedName>
        <fullName evidence="3">Methyltransferase, FkbM family</fullName>
    </submittedName>
</protein>
<feature type="region of interest" description="Disordered" evidence="1">
    <location>
        <begin position="1"/>
        <end position="24"/>
    </location>
</feature>
<dbReference type="EMBL" id="UAWL01000006">
    <property type="protein sequence ID" value="SQB98926.1"/>
    <property type="molecule type" value="Genomic_DNA"/>
</dbReference>
<feature type="compositionally biased region" description="Polar residues" evidence="1">
    <location>
        <begin position="1"/>
        <end position="22"/>
    </location>
</feature>
<dbReference type="Gene3D" id="3.40.50.150">
    <property type="entry name" value="Vaccinia Virus protein VP39"/>
    <property type="match status" value="1"/>
</dbReference>
<dbReference type="GO" id="GO:0008168">
    <property type="term" value="F:methyltransferase activity"/>
    <property type="evidence" value="ECO:0007669"/>
    <property type="project" value="UniProtKB-KW"/>
</dbReference>
<evidence type="ECO:0000313" key="3">
    <source>
        <dbReference type="EMBL" id="SQB98926.1"/>
    </source>
</evidence>
<evidence type="ECO:0000256" key="1">
    <source>
        <dbReference type="SAM" id="MobiDB-lite"/>
    </source>
</evidence>
<sequence>MGGGATTNTRSLNSLDSDTNSHVKSHKPVCIDCGVHAGLISDILLECGSIVYAFEPNKILHSFLESKYQNNPNIILHQAAVSDKNGTTTFLLSDSTSQGNRISESGDNDSIYDDGSYEVQVIDLVEYINTHILTKFDRIYFLKLDIEGAEFDIMDKIMEYKLYEKIDFIACETHERYFTDGEAKIKKLRKLVKQANAKNILLDWI</sequence>
<feature type="domain" description="Methyltransferase FkbM" evidence="2">
    <location>
        <begin position="32"/>
        <end position="195"/>
    </location>
</feature>
<dbReference type="InterPro" id="IPR006342">
    <property type="entry name" value="FkbM_mtfrase"/>
</dbReference>
<dbReference type="NCBIfam" id="TIGR01444">
    <property type="entry name" value="fkbM_fam"/>
    <property type="match status" value="1"/>
</dbReference>
<dbReference type="PANTHER" id="PTHR34203">
    <property type="entry name" value="METHYLTRANSFERASE, FKBM FAMILY PROTEIN"/>
    <property type="match status" value="1"/>
</dbReference>
<gene>
    <name evidence="3" type="ORF">NCTC13102_01397</name>
</gene>